<feature type="region of interest" description="Disordered" evidence="1">
    <location>
        <begin position="1"/>
        <end position="57"/>
    </location>
</feature>
<dbReference type="AlphaFoldDB" id="A0A915HY47"/>
<dbReference type="WBParaSite" id="nRc.2.0.1.t06353-RA">
    <property type="protein sequence ID" value="nRc.2.0.1.t06353-RA"/>
    <property type="gene ID" value="nRc.2.0.1.g06353"/>
</dbReference>
<organism evidence="2 3">
    <name type="scientific">Romanomermis culicivorax</name>
    <name type="common">Nematode worm</name>
    <dbReference type="NCBI Taxonomy" id="13658"/>
    <lineage>
        <taxon>Eukaryota</taxon>
        <taxon>Metazoa</taxon>
        <taxon>Ecdysozoa</taxon>
        <taxon>Nematoda</taxon>
        <taxon>Enoplea</taxon>
        <taxon>Dorylaimia</taxon>
        <taxon>Mermithida</taxon>
        <taxon>Mermithoidea</taxon>
        <taxon>Mermithidae</taxon>
        <taxon>Romanomermis</taxon>
    </lineage>
</organism>
<name>A0A915HY47_ROMCU</name>
<sequence length="86" mass="10309">MDYAETFCRGDNRTKHRNKSRRKLTKNDEIPGFPDPTKNSRFFPSFSGHYKPRQLDQKRERRIMSDKIKGIKNLLEFNISNDETYP</sequence>
<proteinExistence type="predicted"/>
<evidence type="ECO:0000313" key="3">
    <source>
        <dbReference type="WBParaSite" id="nRc.2.0.1.t06353-RA"/>
    </source>
</evidence>
<evidence type="ECO:0000256" key="1">
    <source>
        <dbReference type="SAM" id="MobiDB-lite"/>
    </source>
</evidence>
<dbReference type="Proteomes" id="UP000887565">
    <property type="component" value="Unplaced"/>
</dbReference>
<protein>
    <submittedName>
        <fullName evidence="3">Uncharacterized protein</fullName>
    </submittedName>
</protein>
<keyword evidence="2" id="KW-1185">Reference proteome</keyword>
<feature type="compositionally biased region" description="Basic residues" evidence="1">
    <location>
        <begin position="14"/>
        <end position="24"/>
    </location>
</feature>
<accession>A0A915HY47</accession>
<reference evidence="3" key="1">
    <citation type="submission" date="2022-11" db="UniProtKB">
        <authorList>
            <consortium name="WormBaseParasite"/>
        </authorList>
    </citation>
    <scope>IDENTIFICATION</scope>
</reference>
<evidence type="ECO:0000313" key="2">
    <source>
        <dbReference type="Proteomes" id="UP000887565"/>
    </source>
</evidence>